<evidence type="ECO:0000313" key="2">
    <source>
        <dbReference type="Proteomes" id="UP001239994"/>
    </source>
</evidence>
<accession>A0AAD8Z4X8</accession>
<proteinExistence type="predicted"/>
<dbReference type="EMBL" id="JAROKS010000018">
    <property type="protein sequence ID" value="KAK1792897.1"/>
    <property type="molecule type" value="Genomic_DNA"/>
</dbReference>
<reference evidence="1" key="1">
    <citation type="submission" date="2023-03" db="EMBL/GenBank/DDBJ databases">
        <title>Electrophorus voltai genome.</title>
        <authorList>
            <person name="Bian C."/>
        </authorList>
    </citation>
    <scope>NUCLEOTIDE SEQUENCE</scope>
    <source>
        <strain evidence="1">CB-2022</strain>
        <tissue evidence="1">Muscle</tissue>
    </source>
</reference>
<comment type="caution">
    <text evidence="1">The sequence shown here is derived from an EMBL/GenBank/DDBJ whole genome shotgun (WGS) entry which is preliminary data.</text>
</comment>
<evidence type="ECO:0000313" key="1">
    <source>
        <dbReference type="EMBL" id="KAK1792897.1"/>
    </source>
</evidence>
<name>A0AAD8Z4X8_9TELE</name>
<dbReference type="Proteomes" id="UP001239994">
    <property type="component" value="Unassembled WGS sequence"/>
</dbReference>
<organism evidence="1 2">
    <name type="scientific">Electrophorus voltai</name>
    <dbReference type="NCBI Taxonomy" id="2609070"/>
    <lineage>
        <taxon>Eukaryota</taxon>
        <taxon>Metazoa</taxon>
        <taxon>Chordata</taxon>
        <taxon>Craniata</taxon>
        <taxon>Vertebrata</taxon>
        <taxon>Euteleostomi</taxon>
        <taxon>Actinopterygii</taxon>
        <taxon>Neopterygii</taxon>
        <taxon>Teleostei</taxon>
        <taxon>Ostariophysi</taxon>
        <taxon>Gymnotiformes</taxon>
        <taxon>Gymnotoidei</taxon>
        <taxon>Gymnotidae</taxon>
        <taxon>Electrophorus</taxon>
    </lineage>
</organism>
<sequence length="83" mass="9871">MNRPNTGIQTGFKYMNFILEMRDRDNYRRCGVKKITHLTAGQKHEARYNRHSGKRIVEKLQDQTEYTSVFSTPVLNSSRHHIY</sequence>
<dbReference type="AlphaFoldDB" id="A0AAD8Z4X8"/>
<gene>
    <name evidence="1" type="ORF">P4O66_001628</name>
</gene>
<keyword evidence="2" id="KW-1185">Reference proteome</keyword>
<protein>
    <submittedName>
        <fullName evidence="1">Uncharacterized protein</fullName>
    </submittedName>
</protein>